<protein>
    <submittedName>
        <fullName evidence="10">Multicomponent Na+:H+ antiporter subunit B</fullName>
    </submittedName>
</protein>
<comment type="similarity">
    <text evidence="2">Belongs to the CPA3 antiporters (TC 2.A.63) subunit B family.</text>
</comment>
<dbReference type="Pfam" id="PF04039">
    <property type="entry name" value="MnhB"/>
    <property type="match status" value="1"/>
</dbReference>
<dbReference type="InterPro" id="IPR007182">
    <property type="entry name" value="MnhB"/>
</dbReference>
<feature type="transmembrane region" description="Helical" evidence="7">
    <location>
        <begin position="198"/>
        <end position="219"/>
    </location>
</feature>
<accession>A0A846QKY0</accession>
<feature type="transmembrane region" description="Helical" evidence="7">
    <location>
        <begin position="143"/>
        <end position="161"/>
    </location>
</feature>
<dbReference type="Proteomes" id="UP000580856">
    <property type="component" value="Unassembled WGS sequence"/>
</dbReference>
<keyword evidence="4 7" id="KW-0812">Transmembrane</keyword>
<comment type="subcellular location">
    <subcellularLocation>
        <location evidence="1">Cell membrane</location>
        <topology evidence="1">Multi-pass membrane protein</topology>
    </subcellularLocation>
</comment>
<evidence type="ECO:0000259" key="8">
    <source>
        <dbReference type="Pfam" id="PF04039"/>
    </source>
</evidence>
<evidence type="ECO:0000256" key="2">
    <source>
        <dbReference type="ARBA" id="ARBA00009425"/>
    </source>
</evidence>
<dbReference type="RefSeq" id="WP_245168114.1">
    <property type="nucleotide sequence ID" value="NZ_JAATJA010000001.1"/>
</dbReference>
<keyword evidence="3" id="KW-1003">Cell membrane</keyword>
<gene>
    <name evidence="10" type="ORF">GGQ74_000752</name>
</gene>
<evidence type="ECO:0000256" key="4">
    <source>
        <dbReference type="ARBA" id="ARBA00022692"/>
    </source>
</evidence>
<proteinExistence type="inferred from homology"/>
<evidence type="ECO:0000313" key="11">
    <source>
        <dbReference type="Proteomes" id="UP000580856"/>
    </source>
</evidence>
<dbReference type="InterPro" id="IPR050622">
    <property type="entry name" value="CPA3_antiporter_subunitB"/>
</dbReference>
<dbReference type="InterPro" id="IPR046806">
    <property type="entry name" value="MrpA_C/MbhE"/>
</dbReference>
<evidence type="ECO:0000256" key="3">
    <source>
        <dbReference type="ARBA" id="ARBA00022475"/>
    </source>
</evidence>
<evidence type="ECO:0000256" key="1">
    <source>
        <dbReference type="ARBA" id="ARBA00004651"/>
    </source>
</evidence>
<keyword evidence="5 7" id="KW-1133">Transmembrane helix</keyword>
<evidence type="ECO:0000256" key="7">
    <source>
        <dbReference type="SAM" id="Phobius"/>
    </source>
</evidence>
<evidence type="ECO:0000259" key="9">
    <source>
        <dbReference type="Pfam" id="PF20501"/>
    </source>
</evidence>
<comment type="caution">
    <text evidence="10">The sequence shown here is derived from an EMBL/GenBank/DDBJ whole genome shotgun (WGS) entry which is preliminary data.</text>
</comment>
<reference evidence="10 11" key="1">
    <citation type="submission" date="2020-03" db="EMBL/GenBank/DDBJ databases">
        <title>Genomic Encyclopedia of Type Strains, Phase IV (KMG-IV): sequencing the most valuable type-strain genomes for metagenomic binning, comparative biology and taxonomic classification.</title>
        <authorList>
            <person name="Goeker M."/>
        </authorList>
    </citation>
    <scope>NUCLEOTIDE SEQUENCE [LARGE SCALE GENOMIC DNA]</scope>
    <source>
        <strain evidence="10 11">DSM 24233</strain>
    </source>
</reference>
<dbReference type="GO" id="GO:0005886">
    <property type="term" value="C:plasma membrane"/>
    <property type="evidence" value="ECO:0007669"/>
    <property type="project" value="UniProtKB-SubCell"/>
</dbReference>
<evidence type="ECO:0000256" key="5">
    <source>
        <dbReference type="ARBA" id="ARBA00022989"/>
    </source>
</evidence>
<keyword evidence="6 7" id="KW-0472">Membrane</keyword>
<feature type="transmembrane region" description="Helical" evidence="7">
    <location>
        <begin position="69"/>
        <end position="89"/>
    </location>
</feature>
<dbReference type="AlphaFoldDB" id="A0A846QKY0"/>
<organism evidence="10 11">
    <name type="scientific">Desulfobaculum xiamenense</name>
    <dbReference type="NCBI Taxonomy" id="995050"/>
    <lineage>
        <taxon>Bacteria</taxon>
        <taxon>Pseudomonadati</taxon>
        <taxon>Thermodesulfobacteriota</taxon>
        <taxon>Desulfovibrionia</taxon>
        <taxon>Desulfovibrionales</taxon>
        <taxon>Desulfovibrionaceae</taxon>
        <taxon>Desulfobaculum</taxon>
    </lineage>
</organism>
<keyword evidence="11" id="KW-1185">Reference proteome</keyword>
<feature type="transmembrane region" description="Helical" evidence="7">
    <location>
        <begin position="239"/>
        <end position="264"/>
    </location>
</feature>
<sequence>MMKHIALATVVLTGLLMIYVTESFPTWGDPNSPASLHVSNHYIENSLPETDVPNIVTAVLGDYRGFDTMFETTVVFCAGMACFFLLGAYKREEPAIRYYRHTATGVVLQFRNGAKGPRQGGAFERIDPTWTPYDFIVSRVCKLMIPFIQIYGLYVIAHGHHSPGGGFQGGVILAAGFLLLALSHNLRTLTERISHRVLGIMSAIGVVIYAGYGALALLYGGNFLDYSALAGLLGVDPIYARSLGIMIVEIGVGTTVMSTMVIIYNNVASVGRYDEGL</sequence>
<dbReference type="PANTHER" id="PTHR33932">
    <property type="entry name" value="NA(+)/H(+) ANTIPORTER SUBUNIT B"/>
    <property type="match status" value="1"/>
</dbReference>
<feature type="domain" description="MrpA C-terminal/MbhE" evidence="9">
    <location>
        <begin position="33"/>
        <end position="94"/>
    </location>
</feature>
<dbReference type="PANTHER" id="PTHR33932:SF4">
    <property type="entry name" value="NA(+)_H(+) ANTIPORTER SUBUNIT B"/>
    <property type="match status" value="1"/>
</dbReference>
<evidence type="ECO:0000313" key="10">
    <source>
        <dbReference type="EMBL" id="NJB67112.1"/>
    </source>
</evidence>
<evidence type="ECO:0000256" key="6">
    <source>
        <dbReference type="ARBA" id="ARBA00023136"/>
    </source>
</evidence>
<dbReference type="EMBL" id="JAATJA010000001">
    <property type="protein sequence ID" value="NJB67112.1"/>
    <property type="molecule type" value="Genomic_DNA"/>
</dbReference>
<feature type="domain" description="Na+/H+ antiporter MnhB subunit-related protein" evidence="8">
    <location>
        <begin position="136"/>
        <end position="261"/>
    </location>
</feature>
<feature type="transmembrane region" description="Helical" evidence="7">
    <location>
        <begin position="167"/>
        <end position="186"/>
    </location>
</feature>
<dbReference type="NCBIfam" id="NF009162">
    <property type="entry name" value="PRK12508.1"/>
    <property type="match status" value="1"/>
</dbReference>
<name>A0A846QKY0_9BACT</name>
<dbReference type="Pfam" id="PF20501">
    <property type="entry name" value="MbhE"/>
    <property type="match status" value="1"/>
</dbReference>